<feature type="domain" description="Transglycosylase SLT" evidence="5">
    <location>
        <begin position="84"/>
        <end position="177"/>
    </location>
</feature>
<dbReference type="AlphaFoldDB" id="A0A1I3YA50"/>
<dbReference type="RefSeq" id="WP_244532187.1">
    <property type="nucleotide sequence ID" value="NZ_FOSN01000005.1"/>
</dbReference>
<evidence type="ECO:0000313" key="6">
    <source>
        <dbReference type="EMBL" id="SFK28066.1"/>
    </source>
</evidence>
<proteinExistence type="inferred from homology"/>
<keyword evidence="7" id="KW-1185">Reference proteome</keyword>
<evidence type="ECO:0000313" key="7">
    <source>
        <dbReference type="Proteomes" id="UP000198755"/>
    </source>
</evidence>
<evidence type="ECO:0000256" key="2">
    <source>
        <dbReference type="ARBA" id="ARBA00009387"/>
    </source>
</evidence>
<evidence type="ECO:0000259" key="5">
    <source>
        <dbReference type="Pfam" id="PF01464"/>
    </source>
</evidence>
<feature type="compositionally biased region" description="Polar residues" evidence="3">
    <location>
        <begin position="54"/>
        <end position="66"/>
    </location>
</feature>
<keyword evidence="4" id="KW-0732">Signal</keyword>
<dbReference type="PANTHER" id="PTHR37423:SF2">
    <property type="entry name" value="MEMBRANE-BOUND LYTIC MUREIN TRANSGLYCOSYLASE C"/>
    <property type="match status" value="1"/>
</dbReference>
<name>A0A1I3YA50_9HYPH</name>
<dbReference type="Pfam" id="PF01464">
    <property type="entry name" value="SLT"/>
    <property type="match status" value="1"/>
</dbReference>
<gene>
    <name evidence="6" type="ORF">SAMN05444581_10582</name>
</gene>
<accession>A0A1I3YA50</accession>
<sequence length="262" mass="27638">MQGKTAANWAFRLGAGFLTVGAGAADALGEAPQPPRRPPEIAGLPAAPKPDQGEANSSAADPQNDTRPPEARAARSAYRLILKREADRSGLPLDIADAVTAIESGYDPTVIGGVGEIGLMQIRPETAAMLGFKGDAGELARPEVNIHYGVTYLAEAWRLANGDLCRALMKYRAGHGEETMSPLSVTYCGRARAHLAALGSPFAAGASAPFAYDPAPARIPVVPRGPRIRTAAVSAAFWAAHDARVRALARRVEAKWRRMAAR</sequence>
<dbReference type="Proteomes" id="UP000198755">
    <property type="component" value="Unassembled WGS sequence"/>
</dbReference>
<protein>
    <submittedName>
        <fullName evidence="6">Transglycosylase SLT domain-containing protein</fullName>
    </submittedName>
</protein>
<organism evidence="6 7">
    <name type="scientific">Methylocapsa palsarum</name>
    <dbReference type="NCBI Taxonomy" id="1612308"/>
    <lineage>
        <taxon>Bacteria</taxon>
        <taxon>Pseudomonadati</taxon>
        <taxon>Pseudomonadota</taxon>
        <taxon>Alphaproteobacteria</taxon>
        <taxon>Hyphomicrobiales</taxon>
        <taxon>Beijerinckiaceae</taxon>
        <taxon>Methylocapsa</taxon>
    </lineage>
</organism>
<dbReference type="InterPro" id="IPR008258">
    <property type="entry name" value="Transglycosylase_SLT_dom_1"/>
</dbReference>
<feature type="region of interest" description="Disordered" evidence="3">
    <location>
        <begin position="27"/>
        <end position="73"/>
    </location>
</feature>
<comment type="similarity">
    <text evidence="1">Belongs to the transglycosylase Slt family.</text>
</comment>
<dbReference type="InterPro" id="IPR023346">
    <property type="entry name" value="Lysozyme-like_dom_sf"/>
</dbReference>
<feature type="signal peptide" evidence="4">
    <location>
        <begin position="1"/>
        <end position="24"/>
    </location>
</feature>
<comment type="similarity">
    <text evidence="2">Belongs to the virb1 family.</text>
</comment>
<evidence type="ECO:0000256" key="4">
    <source>
        <dbReference type="SAM" id="SignalP"/>
    </source>
</evidence>
<evidence type="ECO:0000256" key="3">
    <source>
        <dbReference type="SAM" id="MobiDB-lite"/>
    </source>
</evidence>
<dbReference type="STRING" id="1612308.SAMN05444581_10582"/>
<dbReference type="SUPFAM" id="SSF53955">
    <property type="entry name" value="Lysozyme-like"/>
    <property type="match status" value="1"/>
</dbReference>
<dbReference type="PANTHER" id="PTHR37423">
    <property type="entry name" value="SOLUBLE LYTIC MUREIN TRANSGLYCOSYLASE-RELATED"/>
    <property type="match status" value="1"/>
</dbReference>
<evidence type="ECO:0000256" key="1">
    <source>
        <dbReference type="ARBA" id="ARBA00007734"/>
    </source>
</evidence>
<dbReference type="Gene3D" id="1.10.530.10">
    <property type="match status" value="1"/>
</dbReference>
<reference evidence="6 7" key="1">
    <citation type="submission" date="2016-10" db="EMBL/GenBank/DDBJ databases">
        <authorList>
            <person name="de Groot N.N."/>
        </authorList>
    </citation>
    <scope>NUCLEOTIDE SEQUENCE [LARGE SCALE GENOMIC DNA]</scope>
    <source>
        <strain evidence="6 7">NE2</strain>
    </source>
</reference>
<dbReference type="EMBL" id="FOSN01000005">
    <property type="protein sequence ID" value="SFK28066.1"/>
    <property type="molecule type" value="Genomic_DNA"/>
</dbReference>
<feature type="chain" id="PRO_5011435948" evidence="4">
    <location>
        <begin position="25"/>
        <end position="262"/>
    </location>
</feature>